<feature type="transmembrane region" description="Helical" evidence="6">
    <location>
        <begin position="294"/>
        <end position="313"/>
    </location>
</feature>
<dbReference type="Gene3D" id="1.20.1250.20">
    <property type="entry name" value="MFS general substrate transporter like domains"/>
    <property type="match status" value="2"/>
</dbReference>
<feature type="compositionally biased region" description="Polar residues" evidence="5">
    <location>
        <begin position="1"/>
        <end position="25"/>
    </location>
</feature>
<dbReference type="PANTHER" id="PTHR42718">
    <property type="entry name" value="MAJOR FACILITATOR SUPERFAMILY MULTIDRUG TRANSPORTER MFSC"/>
    <property type="match status" value="1"/>
</dbReference>
<keyword evidence="9" id="KW-1185">Reference proteome</keyword>
<dbReference type="SUPFAM" id="SSF103473">
    <property type="entry name" value="MFS general substrate transporter"/>
    <property type="match status" value="1"/>
</dbReference>
<dbReference type="GO" id="GO:0022857">
    <property type="term" value="F:transmembrane transporter activity"/>
    <property type="evidence" value="ECO:0007669"/>
    <property type="project" value="InterPro"/>
</dbReference>
<reference evidence="8" key="1">
    <citation type="submission" date="2021-10" db="EMBL/GenBank/DDBJ databases">
        <authorList>
            <person name="Piombo E."/>
        </authorList>
    </citation>
    <scope>NUCLEOTIDE SEQUENCE</scope>
</reference>
<dbReference type="InterPro" id="IPR011701">
    <property type="entry name" value="MFS"/>
</dbReference>
<feature type="transmembrane region" description="Helical" evidence="6">
    <location>
        <begin position="380"/>
        <end position="400"/>
    </location>
</feature>
<evidence type="ECO:0000259" key="7">
    <source>
        <dbReference type="PROSITE" id="PS50850"/>
    </source>
</evidence>
<organism evidence="8 9">
    <name type="scientific">Clonostachys byssicola</name>
    <dbReference type="NCBI Taxonomy" id="160290"/>
    <lineage>
        <taxon>Eukaryota</taxon>
        <taxon>Fungi</taxon>
        <taxon>Dikarya</taxon>
        <taxon>Ascomycota</taxon>
        <taxon>Pezizomycotina</taxon>
        <taxon>Sordariomycetes</taxon>
        <taxon>Hypocreomycetidae</taxon>
        <taxon>Hypocreales</taxon>
        <taxon>Bionectriaceae</taxon>
        <taxon>Clonostachys</taxon>
    </lineage>
</organism>
<proteinExistence type="predicted"/>
<evidence type="ECO:0000256" key="4">
    <source>
        <dbReference type="ARBA" id="ARBA00023136"/>
    </source>
</evidence>
<dbReference type="PROSITE" id="PS50850">
    <property type="entry name" value="MFS"/>
    <property type="match status" value="1"/>
</dbReference>
<feature type="transmembrane region" description="Helical" evidence="6">
    <location>
        <begin position="433"/>
        <end position="458"/>
    </location>
</feature>
<dbReference type="InterPro" id="IPR020846">
    <property type="entry name" value="MFS_dom"/>
</dbReference>
<comment type="subcellular location">
    <subcellularLocation>
        <location evidence="1">Membrane</location>
        <topology evidence="1">Multi-pass membrane protein</topology>
    </subcellularLocation>
</comment>
<dbReference type="InterPro" id="IPR036259">
    <property type="entry name" value="MFS_trans_sf"/>
</dbReference>
<feature type="transmembrane region" description="Helical" evidence="6">
    <location>
        <begin position="334"/>
        <end position="360"/>
    </location>
</feature>
<evidence type="ECO:0000256" key="5">
    <source>
        <dbReference type="SAM" id="MobiDB-lite"/>
    </source>
</evidence>
<dbReference type="EMBL" id="CABFNO020001467">
    <property type="protein sequence ID" value="CAG9989504.1"/>
    <property type="molecule type" value="Genomic_DNA"/>
</dbReference>
<evidence type="ECO:0000256" key="3">
    <source>
        <dbReference type="ARBA" id="ARBA00022989"/>
    </source>
</evidence>
<accession>A0A9N9ULA1</accession>
<feature type="transmembrane region" description="Helical" evidence="6">
    <location>
        <begin position="156"/>
        <end position="177"/>
    </location>
</feature>
<feature type="transmembrane region" description="Helical" evidence="6">
    <location>
        <begin position="64"/>
        <end position="88"/>
    </location>
</feature>
<keyword evidence="3 6" id="KW-1133">Transmembrane helix</keyword>
<feature type="transmembrane region" description="Helical" evidence="6">
    <location>
        <begin position="470"/>
        <end position="496"/>
    </location>
</feature>
<dbReference type="PANTHER" id="PTHR42718:SF27">
    <property type="entry name" value="TRANSPORTER, PUTATIVE-RELATED"/>
    <property type="match status" value="1"/>
</dbReference>
<evidence type="ECO:0000256" key="2">
    <source>
        <dbReference type="ARBA" id="ARBA00022692"/>
    </source>
</evidence>
<gene>
    <name evidence="8" type="ORF">CBYS24578_00005199</name>
</gene>
<keyword evidence="4 6" id="KW-0472">Membrane</keyword>
<keyword evidence="2 6" id="KW-0812">Transmembrane</keyword>
<feature type="transmembrane region" description="Helical" evidence="6">
    <location>
        <begin position="516"/>
        <end position="536"/>
    </location>
</feature>
<name>A0A9N9ULA1_9HYPO</name>
<feature type="transmembrane region" description="Helical" evidence="6">
    <location>
        <begin position="262"/>
        <end position="282"/>
    </location>
</feature>
<evidence type="ECO:0000256" key="6">
    <source>
        <dbReference type="SAM" id="Phobius"/>
    </source>
</evidence>
<feature type="transmembrane region" description="Helical" evidence="6">
    <location>
        <begin position="189"/>
        <end position="210"/>
    </location>
</feature>
<feature type="transmembrane region" description="Helical" evidence="6">
    <location>
        <begin position="407"/>
        <end position="427"/>
    </location>
</feature>
<feature type="transmembrane region" description="Helical" evidence="6">
    <location>
        <begin position="130"/>
        <end position="150"/>
    </location>
</feature>
<evidence type="ECO:0000313" key="9">
    <source>
        <dbReference type="Proteomes" id="UP000754883"/>
    </source>
</evidence>
<protein>
    <recommendedName>
        <fullName evidence="7">Major facilitator superfamily (MFS) profile domain-containing protein</fullName>
    </recommendedName>
</protein>
<comment type="caution">
    <text evidence="8">The sequence shown here is derived from an EMBL/GenBank/DDBJ whole genome shotgun (WGS) entry which is preliminary data.</text>
</comment>
<sequence length="547" mass="58451">MSTTTTLQAAPVALQSSISPPSTKQPVLREQQQEIPLTSSHESSDETDGSIGPRKQYSRLQQAAVTFQLSAVNLASSCTNGLIVISLPQLTADLSLPSSLAFWPSSVAGLTTASTLLIAGSLADVLGHRAIALAGMLTCGLFMISCGLVQRGEDFVILRALYGIGLSMHLASSIGLVTKLLPRGRGRNVAFACLGFSQPLGFCLGLIAGGVLVDTIGWRAGWYIYGGFTLAMFVMSIFSLPKSEPLGTVKEVIRNMNAKVDWLGTLLASAFMALLCYFLAMISTDINRVKEPLSIAFLIIGVLCLPLFLGWMHRQVSTGKPALIPNSFWRIASFSSICATIALSYAVINSLELFVSLLFLTGHPSASFQEVQHLSALSSAIRMIPSFVVGIILNLITGIFVHRVPAIWIVTVSCVLTAGSPLLMAVIQPHWSYWANAFVAQLLMPVCADVIFVIGMLVVSETFPEDKQALAGAVFNTAAQFGNACGLAIMQVISMVVAKGHEGMTPVDALMQGYRASFWTMFGFMVFCAFLSGFGLRKAGKLGVKTD</sequence>
<feature type="domain" description="Major facilitator superfamily (MFS) profile" evidence="7">
    <location>
        <begin position="65"/>
        <end position="540"/>
    </location>
</feature>
<feature type="region of interest" description="Disordered" evidence="5">
    <location>
        <begin position="1"/>
        <end position="53"/>
    </location>
</feature>
<evidence type="ECO:0000256" key="1">
    <source>
        <dbReference type="ARBA" id="ARBA00004141"/>
    </source>
</evidence>
<feature type="transmembrane region" description="Helical" evidence="6">
    <location>
        <begin position="222"/>
        <end position="241"/>
    </location>
</feature>
<dbReference type="OrthoDB" id="2130629at2759"/>
<dbReference type="AlphaFoldDB" id="A0A9N9ULA1"/>
<dbReference type="Proteomes" id="UP000754883">
    <property type="component" value="Unassembled WGS sequence"/>
</dbReference>
<evidence type="ECO:0000313" key="8">
    <source>
        <dbReference type="EMBL" id="CAG9989504.1"/>
    </source>
</evidence>
<dbReference type="Pfam" id="PF07690">
    <property type="entry name" value="MFS_1"/>
    <property type="match status" value="1"/>
</dbReference>
<dbReference type="GO" id="GO:0016020">
    <property type="term" value="C:membrane"/>
    <property type="evidence" value="ECO:0007669"/>
    <property type="project" value="UniProtKB-SubCell"/>
</dbReference>
<feature type="transmembrane region" description="Helical" evidence="6">
    <location>
        <begin position="100"/>
        <end position="123"/>
    </location>
</feature>